<dbReference type="GO" id="GO:0006508">
    <property type="term" value="P:proteolysis"/>
    <property type="evidence" value="ECO:0007669"/>
    <property type="project" value="InterPro"/>
</dbReference>
<dbReference type="Proteomes" id="UP000075391">
    <property type="component" value="Unassembled WGS sequence"/>
</dbReference>
<dbReference type="Pfam" id="PF00326">
    <property type="entry name" value="Peptidase_S9"/>
    <property type="match status" value="1"/>
</dbReference>
<protein>
    <submittedName>
        <fullName evidence="3">Dipeptidyl aminopeptidase</fullName>
    </submittedName>
</protein>
<dbReference type="AlphaFoldDB" id="A0A150WW74"/>
<keyword evidence="3" id="KW-0645">Protease</keyword>
<reference evidence="3 4" key="1">
    <citation type="submission" date="2016-03" db="EMBL/GenBank/DDBJ databases">
        <authorList>
            <person name="Ploux O."/>
        </authorList>
    </citation>
    <scope>NUCLEOTIDE SEQUENCE [LARGE SCALE GENOMIC DNA]</scope>
    <source>
        <strain evidence="3 4">BER2</strain>
    </source>
</reference>
<dbReference type="InterPro" id="IPR029058">
    <property type="entry name" value="AB_hydrolase_fold"/>
</dbReference>
<feature type="signal peptide" evidence="1">
    <location>
        <begin position="1"/>
        <end position="18"/>
    </location>
</feature>
<comment type="caution">
    <text evidence="3">The sequence shown here is derived from an EMBL/GenBank/DDBJ whole genome shotgun (WGS) entry which is preliminary data.</text>
</comment>
<dbReference type="GO" id="GO:0004177">
    <property type="term" value="F:aminopeptidase activity"/>
    <property type="evidence" value="ECO:0007669"/>
    <property type="project" value="UniProtKB-KW"/>
</dbReference>
<dbReference type="OrthoDB" id="9955at2"/>
<evidence type="ECO:0000256" key="1">
    <source>
        <dbReference type="SAM" id="SignalP"/>
    </source>
</evidence>
<organism evidence="3 4">
    <name type="scientific">Bdellovibrio bacteriovorus</name>
    <dbReference type="NCBI Taxonomy" id="959"/>
    <lineage>
        <taxon>Bacteria</taxon>
        <taxon>Pseudomonadati</taxon>
        <taxon>Bdellovibrionota</taxon>
        <taxon>Bdellovibrionia</taxon>
        <taxon>Bdellovibrionales</taxon>
        <taxon>Pseudobdellovibrionaceae</taxon>
        <taxon>Bdellovibrio</taxon>
    </lineage>
</organism>
<dbReference type="InterPro" id="IPR001375">
    <property type="entry name" value="Peptidase_S9_cat"/>
</dbReference>
<gene>
    <name evidence="3" type="ORF">AZI85_01655</name>
</gene>
<keyword evidence="1" id="KW-0732">Signal</keyword>
<dbReference type="GO" id="GO:0008236">
    <property type="term" value="F:serine-type peptidase activity"/>
    <property type="evidence" value="ECO:0007669"/>
    <property type="project" value="InterPro"/>
</dbReference>
<accession>A0A150WW74</accession>
<dbReference type="EMBL" id="LUKF01000001">
    <property type="protein sequence ID" value="KYG70666.1"/>
    <property type="molecule type" value="Genomic_DNA"/>
</dbReference>
<evidence type="ECO:0000259" key="2">
    <source>
        <dbReference type="Pfam" id="PF00326"/>
    </source>
</evidence>
<feature type="chain" id="PRO_5007573880" evidence="1">
    <location>
        <begin position="19"/>
        <end position="265"/>
    </location>
</feature>
<dbReference type="SUPFAM" id="SSF53474">
    <property type="entry name" value="alpha/beta-Hydrolases"/>
    <property type="match status" value="1"/>
</dbReference>
<dbReference type="Gene3D" id="3.40.50.1820">
    <property type="entry name" value="alpha/beta hydrolase"/>
    <property type="match status" value="1"/>
</dbReference>
<dbReference type="RefSeq" id="WP_063242440.1">
    <property type="nucleotide sequence ID" value="NZ_LUKF01000001.1"/>
</dbReference>
<sequence length="265" mass="29367">MKFALLMLIAALSVNAQASNCETSGILDRITCPSQTLEISGPHLTREVRYAIPKGKTPRGGWPTVVLYQGSFFDVEFSRQKLMPFGGYNEIRLIQSLLDSGFAVVAPRAIAGVAWMTNLIGVDYETSEDFYFITEMLSEMKKGRFGKLNMMRLYATGISSGGYHSSRMAVSFPGVFKALAVESASFADCKGPVCLVPTAIPENHPPTLFLHGELDTVVPVGTMYPYFDTLKAHGIETEFFVDPTARHQWLEQAPELITQWFLNHP</sequence>
<proteinExistence type="predicted"/>
<evidence type="ECO:0000313" key="3">
    <source>
        <dbReference type="EMBL" id="KYG70666.1"/>
    </source>
</evidence>
<keyword evidence="3" id="KW-0378">Hydrolase</keyword>
<name>A0A150WW74_BDEBC</name>
<keyword evidence="3" id="KW-0031">Aminopeptidase</keyword>
<feature type="domain" description="Peptidase S9 prolyl oligopeptidase catalytic" evidence="2">
    <location>
        <begin position="203"/>
        <end position="249"/>
    </location>
</feature>
<evidence type="ECO:0000313" key="4">
    <source>
        <dbReference type="Proteomes" id="UP000075391"/>
    </source>
</evidence>